<reference evidence="1" key="1">
    <citation type="submission" date="2022-02" db="EMBL/GenBank/DDBJ databases">
        <title>Plant Genome Project.</title>
        <authorList>
            <person name="Zhang R.-G."/>
        </authorList>
    </citation>
    <scope>NUCLEOTIDE SEQUENCE</scope>
    <source>
        <strain evidence="1">AT1</strain>
    </source>
</reference>
<protein>
    <submittedName>
        <fullName evidence="1">Uncharacterized protein</fullName>
    </submittedName>
</protein>
<accession>A0ACC0N4Y7</accession>
<organism evidence="1 2">
    <name type="scientific">Rhododendron molle</name>
    <name type="common">Chinese azalea</name>
    <name type="synonym">Azalea mollis</name>
    <dbReference type="NCBI Taxonomy" id="49168"/>
    <lineage>
        <taxon>Eukaryota</taxon>
        <taxon>Viridiplantae</taxon>
        <taxon>Streptophyta</taxon>
        <taxon>Embryophyta</taxon>
        <taxon>Tracheophyta</taxon>
        <taxon>Spermatophyta</taxon>
        <taxon>Magnoliopsida</taxon>
        <taxon>eudicotyledons</taxon>
        <taxon>Gunneridae</taxon>
        <taxon>Pentapetalae</taxon>
        <taxon>asterids</taxon>
        <taxon>Ericales</taxon>
        <taxon>Ericaceae</taxon>
        <taxon>Ericoideae</taxon>
        <taxon>Rhodoreae</taxon>
        <taxon>Rhododendron</taxon>
    </lineage>
</organism>
<name>A0ACC0N4Y7_RHOML</name>
<evidence type="ECO:0000313" key="2">
    <source>
        <dbReference type="Proteomes" id="UP001062846"/>
    </source>
</evidence>
<sequence>MVAHWFKRAALWKTFAFKDPFSMPKISVFSYQAMPPIVMIHQQRVVNYVHVDGAWKEDNPWSGLGFCVSSPDGSPIISSIAQPRATT</sequence>
<dbReference type="Proteomes" id="UP001062846">
    <property type="component" value="Chromosome 7"/>
</dbReference>
<evidence type="ECO:0000313" key="1">
    <source>
        <dbReference type="EMBL" id="KAI8548388.1"/>
    </source>
</evidence>
<proteinExistence type="predicted"/>
<comment type="caution">
    <text evidence="1">The sequence shown here is derived from an EMBL/GenBank/DDBJ whole genome shotgun (WGS) entry which is preliminary data.</text>
</comment>
<dbReference type="EMBL" id="CM046394">
    <property type="protein sequence ID" value="KAI8548388.1"/>
    <property type="molecule type" value="Genomic_DNA"/>
</dbReference>
<gene>
    <name evidence="1" type="ORF">RHMOL_Rhmol07G0270400</name>
</gene>
<keyword evidence="2" id="KW-1185">Reference proteome</keyword>